<evidence type="ECO:0000256" key="4">
    <source>
        <dbReference type="SAM" id="MobiDB-lite"/>
    </source>
</evidence>
<feature type="region of interest" description="Disordered" evidence="4">
    <location>
        <begin position="1"/>
        <end position="20"/>
    </location>
</feature>
<dbReference type="Proteomes" id="UP000192257">
    <property type="component" value="Unassembled WGS sequence"/>
</dbReference>
<feature type="repeat" description="TPR" evidence="3">
    <location>
        <begin position="140"/>
        <end position="173"/>
    </location>
</feature>
<evidence type="ECO:0000256" key="2">
    <source>
        <dbReference type="ARBA" id="ARBA00022803"/>
    </source>
</evidence>
<evidence type="ECO:0000256" key="3">
    <source>
        <dbReference type="PROSITE-ProRule" id="PRU00339"/>
    </source>
</evidence>
<protein>
    <submittedName>
        <fullName evidence="5">Uncharacterized protein</fullName>
    </submittedName>
</protein>
<reference evidence="5 6" key="1">
    <citation type="submission" date="2017-03" db="EMBL/GenBank/DDBJ databases">
        <title>An alternative strategy for trypanosome survival in the mammalian bloodstream revealed through genome and transcriptome analysis of the ubiquitous bovine parasite Trypanosoma (Megatrypanum) theileri.</title>
        <authorList>
            <person name="Kelly S."/>
            <person name="Ivens A."/>
            <person name="Mott A."/>
            <person name="O'Neill E."/>
            <person name="Emms D."/>
            <person name="Macleod O."/>
            <person name="Voorheis P."/>
            <person name="Matthews J."/>
            <person name="Matthews K."/>
            <person name="Carrington M."/>
        </authorList>
    </citation>
    <scope>NUCLEOTIDE SEQUENCE [LARGE SCALE GENOMIC DNA]</scope>
    <source>
        <strain evidence="5">Edinburgh</strain>
    </source>
</reference>
<dbReference type="PANTHER" id="PTHR44858:SF1">
    <property type="entry name" value="UDP-N-ACETYLGLUCOSAMINE--PEPTIDE N-ACETYLGLUCOSAMINYLTRANSFERASE SPINDLY-RELATED"/>
    <property type="match status" value="1"/>
</dbReference>
<dbReference type="InterPro" id="IPR050498">
    <property type="entry name" value="Ycf3"/>
</dbReference>
<dbReference type="Gene3D" id="1.25.40.10">
    <property type="entry name" value="Tetratricopeptide repeat domain"/>
    <property type="match status" value="2"/>
</dbReference>
<dbReference type="InterPro" id="IPR019734">
    <property type="entry name" value="TPR_rpt"/>
</dbReference>
<comment type="caution">
    <text evidence="5">The sequence shown here is derived from an EMBL/GenBank/DDBJ whole genome shotgun (WGS) entry which is preliminary data.</text>
</comment>
<feature type="repeat" description="TPR" evidence="3">
    <location>
        <begin position="174"/>
        <end position="207"/>
    </location>
</feature>
<proteinExistence type="predicted"/>
<keyword evidence="6" id="KW-1185">Reference proteome</keyword>
<dbReference type="SUPFAM" id="SSF48452">
    <property type="entry name" value="TPR-like"/>
    <property type="match status" value="1"/>
</dbReference>
<evidence type="ECO:0000313" key="6">
    <source>
        <dbReference type="Proteomes" id="UP000192257"/>
    </source>
</evidence>
<dbReference type="PANTHER" id="PTHR44858">
    <property type="entry name" value="TETRATRICOPEPTIDE REPEAT PROTEIN 6"/>
    <property type="match status" value="1"/>
</dbReference>
<dbReference type="EMBL" id="NBCO01000003">
    <property type="protein sequence ID" value="ORC92539.1"/>
    <property type="molecule type" value="Genomic_DNA"/>
</dbReference>
<dbReference type="Pfam" id="PF13181">
    <property type="entry name" value="TPR_8"/>
    <property type="match status" value="1"/>
</dbReference>
<keyword evidence="1" id="KW-0677">Repeat</keyword>
<dbReference type="InterPro" id="IPR011990">
    <property type="entry name" value="TPR-like_helical_dom_sf"/>
</dbReference>
<dbReference type="OrthoDB" id="271647at2759"/>
<dbReference type="RefSeq" id="XP_028886605.1">
    <property type="nucleotide sequence ID" value="XM_029022059.1"/>
</dbReference>
<dbReference type="VEuPathDB" id="TriTrypDB:TM35_000032920"/>
<organism evidence="5 6">
    <name type="scientific">Trypanosoma theileri</name>
    <dbReference type="NCBI Taxonomy" id="67003"/>
    <lineage>
        <taxon>Eukaryota</taxon>
        <taxon>Discoba</taxon>
        <taxon>Euglenozoa</taxon>
        <taxon>Kinetoplastea</taxon>
        <taxon>Metakinetoplastina</taxon>
        <taxon>Trypanosomatida</taxon>
        <taxon>Trypanosomatidae</taxon>
        <taxon>Trypanosoma</taxon>
    </lineage>
</organism>
<accession>A0A1X0P7J0</accession>
<sequence length="694" mass="77629">MGREKGTQEGPVGAGDSITPLPRRLVEDYWRAVLDAGREPPAYRTFSDRYRGPNGAAYATRQEGRLREMTGTVSSSVDPVQWCMERADAEEMAGQFQEAQNYLQAALEHFRQGESRPTGNVSKSTIISEVKVEEDRIRTASILFRIGKLSMRKGDHREALGIFTLSSRIDPLTPATYALRGACYEYLEEYNKACEEYKKYLSLSEPTMAVLAHTGQSALKAGQYDVAEQYLNDLLRLTSVTNISLNSNPGNNSNYFESPSFYESHAYYSLGLVRDAQAVQISANVPGSSINSLKIEELSQQAQNFFDLAAANSAYVIAYEDAVESAIAAQDAPLALENLRHLQRLHRNCPQYYSRAADVSAMINDTKLEVEELSKALDQRQSILSRRQTLLHRAAVYAWKLNNLDNAIVDLTLLLSLPGNDHFTAMAYLQRARAFQQRSCERPQSAREDVAAALSDYDKFVETALMHPEELPAPPESITEAMLILANGAFKAKDYSRAAHFFARAIARGWQPKEPLPQGLRRLKKKDDTSTTTIITTATTTSTSTTNATNAATVATSAVTSLPSSFTNPLAESNLLAKMYVAIAHTVIEKFPVSEDMFRVSYEQREKPSVSMVPESKKSKAAERKEAEKPIVAVPAVGYQVVEEQYQRLRALEPTVFSSLEYELLELWEPYRIEVERMREDLMLIRSGKKVKRR</sequence>
<evidence type="ECO:0000256" key="1">
    <source>
        <dbReference type="ARBA" id="ARBA00022737"/>
    </source>
</evidence>
<dbReference type="PROSITE" id="PS50005">
    <property type="entry name" value="TPR"/>
    <property type="match status" value="2"/>
</dbReference>
<dbReference type="GeneID" id="39981839"/>
<evidence type="ECO:0000313" key="5">
    <source>
        <dbReference type="EMBL" id="ORC92539.1"/>
    </source>
</evidence>
<keyword evidence="2 3" id="KW-0802">TPR repeat</keyword>
<dbReference type="SMART" id="SM00028">
    <property type="entry name" value="TPR"/>
    <property type="match status" value="5"/>
</dbReference>
<name>A0A1X0P7J0_9TRYP</name>
<dbReference type="AlphaFoldDB" id="A0A1X0P7J0"/>
<gene>
    <name evidence="5" type="ORF">TM35_000032920</name>
</gene>